<feature type="transmembrane region" description="Helical" evidence="2">
    <location>
        <begin position="114"/>
        <end position="144"/>
    </location>
</feature>
<dbReference type="RefSeq" id="WP_310287047.1">
    <property type="nucleotide sequence ID" value="NZ_BAAAWO010000001.1"/>
</dbReference>
<keyword evidence="2" id="KW-0812">Transmembrane</keyword>
<feature type="transmembrane region" description="Helical" evidence="2">
    <location>
        <begin position="20"/>
        <end position="39"/>
    </location>
</feature>
<evidence type="ECO:0000313" key="4">
    <source>
        <dbReference type="Proteomes" id="UP001183817"/>
    </source>
</evidence>
<dbReference type="Pfam" id="PF14333">
    <property type="entry name" value="DUF4389"/>
    <property type="match status" value="2"/>
</dbReference>
<comment type="caution">
    <text evidence="3">The sequence shown here is derived from an EMBL/GenBank/DDBJ whole genome shotgun (WGS) entry which is preliminary data.</text>
</comment>
<keyword evidence="2" id="KW-1133">Transmembrane helix</keyword>
<dbReference type="EMBL" id="JAVDYI010000001">
    <property type="protein sequence ID" value="MDR7356340.1"/>
    <property type="molecule type" value="Genomic_DNA"/>
</dbReference>
<organism evidence="3 4">
    <name type="scientific">Paeniglutamicibacter sulfureus</name>
    <dbReference type="NCBI Taxonomy" id="43666"/>
    <lineage>
        <taxon>Bacteria</taxon>
        <taxon>Bacillati</taxon>
        <taxon>Actinomycetota</taxon>
        <taxon>Actinomycetes</taxon>
        <taxon>Micrococcales</taxon>
        <taxon>Micrococcaceae</taxon>
        <taxon>Paeniglutamicibacter</taxon>
    </lineage>
</organism>
<name>A0ABU2BCL7_9MICC</name>
<evidence type="ECO:0000313" key="3">
    <source>
        <dbReference type="EMBL" id="MDR7356340.1"/>
    </source>
</evidence>
<reference evidence="3 4" key="1">
    <citation type="submission" date="2023-07" db="EMBL/GenBank/DDBJ databases">
        <title>Sequencing the genomes of 1000 actinobacteria strains.</title>
        <authorList>
            <person name="Klenk H.-P."/>
        </authorList>
    </citation>
    <scope>NUCLEOTIDE SEQUENCE [LARGE SCALE GENOMIC DNA]</scope>
    <source>
        <strain evidence="3 4">DSM 20167</strain>
    </source>
</reference>
<evidence type="ECO:0000256" key="2">
    <source>
        <dbReference type="SAM" id="Phobius"/>
    </source>
</evidence>
<feature type="transmembrane region" description="Helical" evidence="2">
    <location>
        <begin position="51"/>
        <end position="72"/>
    </location>
</feature>
<feature type="compositionally biased region" description="Low complexity" evidence="1">
    <location>
        <begin position="293"/>
        <end position="314"/>
    </location>
</feature>
<proteinExistence type="predicted"/>
<accession>A0ABU2BCL7</accession>
<sequence>MTNPPAPPLQTPPVGHMPGIHLALLLFGALLIPASLGALAIKEFRDLDLSALLIAAGIALGIVAILVGAAGLGRGIGIGAPQASALPGPVPATPVHLSGHLDPGLSRWMWLVKWILAIPHVVVLALLWVAFLVVTVAAGLVILVTGRYPASWFQFSVGVLRWQWRVSFYAYGVLGTDSYPPFTLARGPYPAQFDVFYPARLSRWKVLVKSWLLALPHLLVIAALSGGSWDTEEAGISLLGLLVLIAGVVLLVTGTYRRGLFDLLLGLNRWIQRTVAYTSLLTDAYPPFRLDQGPGEPAAYPGEPGPSGADTRSL</sequence>
<evidence type="ECO:0008006" key="5">
    <source>
        <dbReference type="Google" id="ProtNLM"/>
    </source>
</evidence>
<feature type="region of interest" description="Disordered" evidence="1">
    <location>
        <begin position="292"/>
        <end position="314"/>
    </location>
</feature>
<dbReference type="Proteomes" id="UP001183817">
    <property type="component" value="Unassembled WGS sequence"/>
</dbReference>
<evidence type="ECO:0000256" key="1">
    <source>
        <dbReference type="SAM" id="MobiDB-lite"/>
    </source>
</evidence>
<protein>
    <recommendedName>
        <fullName evidence="5">DUF4389 domain-containing protein</fullName>
    </recommendedName>
</protein>
<feature type="transmembrane region" description="Helical" evidence="2">
    <location>
        <begin position="235"/>
        <end position="256"/>
    </location>
</feature>
<dbReference type="InterPro" id="IPR025498">
    <property type="entry name" value="DUF4389"/>
</dbReference>
<keyword evidence="2" id="KW-0472">Membrane</keyword>
<keyword evidence="4" id="KW-1185">Reference proteome</keyword>
<gene>
    <name evidence="3" type="ORF">J2S64_000031</name>
</gene>
<feature type="transmembrane region" description="Helical" evidence="2">
    <location>
        <begin position="210"/>
        <end position="229"/>
    </location>
</feature>